<evidence type="ECO:0000313" key="2">
    <source>
        <dbReference type="Proteomes" id="UP001210339"/>
    </source>
</evidence>
<proteinExistence type="predicted"/>
<name>A0ABY7QUI6_9FIRM</name>
<evidence type="ECO:0000313" key="1">
    <source>
        <dbReference type="EMBL" id="WBW49558.1"/>
    </source>
</evidence>
<dbReference type="Proteomes" id="UP001210339">
    <property type="component" value="Chromosome"/>
</dbReference>
<gene>
    <name evidence="1" type="ORF">O6R05_06060</name>
</gene>
<accession>A0ABY7QUI6</accession>
<dbReference type="EMBL" id="CP115667">
    <property type="protein sequence ID" value="WBW49558.1"/>
    <property type="molecule type" value="Genomic_DNA"/>
</dbReference>
<keyword evidence="2" id="KW-1185">Reference proteome</keyword>
<reference evidence="1 2" key="1">
    <citation type="submission" date="2023-01" db="EMBL/GenBank/DDBJ databases">
        <authorList>
            <person name="Lee S.H."/>
            <person name="Jung H.S."/>
            <person name="Yun J.U."/>
        </authorList>
    </citation>
    <scope>NUCLEOTIDE SEQUENCE [LARGE SCALE GENOMIC DNA]</scope>
    <source>
        <strain evidence="1 2">CBA3646</strain>
    </source>
</reference>
<sequence>MYTYTTTVDTVVFLFASNDYLSSQAMVDDTIKTNVEFHHKLGLRPKIVRKEAGNCCDWCKEVVGTYEYPDEVPDNVYKRHRFCRCTVECNPGDGRLQNVHTKE</sequence>
<protein>
    <submittedName>
        <fullName evidence="1">Uncharacterized protein</fullName>
    </submittedName>
</protein>
<organism evidence="1 2">
    <name type="scientific">Peptoniphilus equinus</name>
    <dbReference type="NCBI Taxonomy" id="3016343"/>
    <lineage>
        <taxon>Bacteria</taxon>
        <taxon>Bacillati</taxon>
        <taxon>Bacillota</taxon>
        <taxon>Tissierellia</taxon>
        <taxon>Tissierellales</taxon>
        <taxon>Peptoniphilaceae</taxon>
        <taxon>Peptoniphilus</taxon>
    </lineage>
</organism>
<dbReference type="RefSeq" id="WP_271191090.1">
    <property type="nucleotide sequence ID" value="NZ_CP115667.1"/>
</dbReference>